<keyword evidence="2" id="KW-1185">Reference proteome</keyword>
<dbReference type="EMBL" id="JAEHFX010000011">
    <property type="protein sequence ID" value="MBK0404791.1"/>
    <property type="molecule type" value="Genomic_DNA"/>
</dbReference>
<sequence>MNPLAEPIFFAAKIEQHQNMDAAYVTVPFNVAAVFGSKGQVKVKATFNGHAYRGSLAPMGNGSHVLGIRKDIRKAIGKTFGDIIDVKIERDLEPRTVTISPELAATFEQNPEAKMAFDKMSYTHQREHIQYIEEAKKPETRQRRMLKTIESLLKNKKQA</sequence>
<dbReference type="SUPFAM" id="SSF141694">
    <property type="entry name" value="AF2212/PG0164-like"/>
    <property type="match status" value="1"/>
</dbReference>
<organism evidence="1 2">
    <name type="scientific">Adhaeribacter terrigena</name>
    <dbReference type="NCBI Taxonomy" id="2793070"/>
    <lineage>
        <taxon>Bacteria</taxon>
        <taxon>Pseudomonadati</taxon>
        <taxon>Bacteroidota</taxon>
        <taxon>Cytophagia</taxon>
        <taxon>Cytophagales</taxon>
        <taxon>Hymenobacteraceae</taxon>
        <taxon>Adhaeribacter</taxon>
    </lineage>
</organism>
<evidence type="ECO:0000313" key="1">
    <source>
        <dbReference type="EMBL" id="MBK0404791.1"/>
    </source>
</evidence>
<dbReference type="InterPro" id="IPR015018">
    <property type="entry name" value="DUF1905"/>
</dbReference>
<dbReference type="Proteomes" id="UP000644147">
    <property type="component" value="Unassembled WGS sequence"/>
</dbReference>
<dbReference type="Gene3D" id="2.40.30.100">
    <property type="entry name" value="AF2212/PG0164-like"/>
    <property type="match status" value="1"/>
</dbReference>
<proteinExistence type="predicted"/>
<dbReference type="Pfam" id="PF13376">
    <property type="entry name" value="OmdA"/>
    <property type="match status" value="1"/>
</dbReference>
<gene>
    <name evidence="1" type="ORF">I5M27_17500</name>
</gene>
<evidence type="ECO:0000313" key="2">
    <source>
        <dbReference type="Proteomes" id="UP000644147"/>
    </source>
</evidence>
<protein>
    <submittedName>
        <fullName evidence="1">DUF1905 domain-containing protein</fullName>
    </submittedName>
</protein>
<name>A0ABS1C5Y5_9BACT</name>
<dbReference type="RefSeq" id="WP_200507678.1">
    <property type="nucleotide sequence ID" value="NZ_JAEHFX010000011.1"/>
</dbReference>
<comment type="caution">
    <text evidence="1">The sequence shown here is derived from an EMBL/GenBank/DDBJ whole genome shotgun (WGS) entry which is preliminary data.</text>
</comment>
<dbReference type="Pfam" id="PF08922">
    <property type="entry name" value="DUF1905"/>
    <property type="match status" value="1"/>
</dbReference>
<accession>A0ABS1C5Y5</accession>
<reference evidence="1 2" key="1">
    <citation type="submission" date="2020-12" db="EMBL/GenBank/DDBJ databases">
        <title>Bacterial novel species Adhaeribacter sp. BT258 isolated from soil.</title>
        <authorList>
            <person name="Jung H.-Y."/>
        </authorList>
    </citation>
    <scope>NUCLEOTIDE SEQUENCE [LARGE SCALE GENOMIC DNA]</scope>
    <source>
        <strain evidence="1 2">BT258</strain>
    </source>
</reference>
<dbReference type="InterPro" id="IPR037079">
    <property type="entry name" value="AF2212/PG0164-like_sf"/>
</dbReference>